<evidence type="ECO:0000313" key="2">
    <source>
        <dbReference type="EMBL" id="PAE87788.1"/>
    </source>
</evidence>
<name>A0A268NWJ1_SHOCL</name>
<proteinExistence type="predicted"/>
<protein>
    <submittedName>
        <fullName evidence="2">Uncharacterized protein</fullName>
    </submittedName>
</protein>
<sequence>MDMVMVLYIGLWGFVVLGVSMLILITDPENKVTYVGIILGLILTIGPSMIHLHYKELEETDRTELVKDYVFEKYGLKEEETITDVQSLGNSEYIYNIKTERGEIEVYVKDQKIIGSSESTLDSN</sequence>
<gene>
    <name evidence="2" type="ORF">CHH72_16800</name>
</gene>
<keyword evidence="1" id="KW-1133">Transmembrane helix</keyword>
<comment type="caution">
    <text evidence="2">The sequence shown here is derived from an EMBL/GenBank/DDBJ whole genome shotgun (WGS) entry which is preliminary data.</text>
</comment>
<evidence type="ECO:0000256" key="1">
    <source>
        <dbReference type="SAM" id="Phobius"/>
    </source>
</evidence>
<keyword evidence="1" id="KW-0472">Membrane</keyword>
<dbReference type="Proteomes" id="UP000216207">
    <property type="component" value="Unassembled WGS sequence"/>
</dbReference>
<keyword evidence="1" id="KW-0812">Transmembrane</keyword>
<dbReference type="EMBL" id="NPCC01000029">
    <property type="protein sequence ID" value="PAE87788.1"/>
    <property type="molecule type" value="Genomic_DNA"/>
</dbReference>
<accession>A0A268NWJ1</accession>
<evidence type="ECO:0000313" key="3">
    <source>
        <dbReference type="Proteomes" id="UP000216207"/>
    </source>
</evidence>
<dbReference type="RefSeq" id="WP_095327026.1">
    <property type="nucleotide sequence ID" value="NZ_NPCC01000029.1"/>
</dbReference>
<organism evidence="2 3">
    <name type="scientific">Shouchella clausii</name>
    <name type="common">Alkalihalobacillus clausii</name>
    <dbReference type="NCBI Taxonomy" id="79880"/>
    <lineage>
        <taxon>Bacteria</taxon>
        <taxon>Bacillati</taxon>
        <taxon>Bacillota</taxon>
        <taxon>Bacilli</taxon>
        <taxon>Bacillales</taxon>
        <taxon>Bacillaceae</taxon>
        <taxon>Shouchella</taxon>
    </lineage>
</organism>
<dbReference type="AlphaFoldDB" id="A0A268NWJ1"/>
<feature type="transmembrane region" description="Helical" evidence="1">
    <location>
        <begin position="32"/>
        <end position="54"/>
    </location>
</feature>
<reference evidence="2 3" key="1">
    <citation type="submission" date="2017-07" db="EMBL/GenBank/DDBJ databases">
        <title>Isolation and whole genome analysis of endospore-forming bacteria from heroin.</title>
        <authorList>
            <person name="Kalinowski J."/>
            <person name="Ahrens B."/>
            <person name="Al-Dilaimi A."/>
            <person name="Winkler A."/>
            <person name="Wibberg D."/>
            <person name="Schleenbecker U."/>
            <person name="Ruckert C."/>
            <person name="Wolfel R."/>
            <person name="Grass G."/>
        </authorList>
    </citation>
    <scope>NUCLEOTIDE SEQUENCE [LARGE SCALE GENOMIC DNA]</scope>
    <source>
        <strain evidence="2 3">7539</strain>
    </source>
</reference>
<feature type="transmembrane region" description="Helical" evidence="1">
    <location>
        <begin position="6"/>
        <end position="25"/>
    </location>
</feature>